<organism evidence="2 3">
    <name type="scientific">Streptomyces caeruleatus</name>
    <dbReference type="NCBI Taxonomy" id="661399"/>
    <lineage>
        <taxon>Bacteria</taxon>
        <taxon>Bacillati</taxon>
        <taxon>Actinomycetota</taxon>
        <taxon>Actinomycetes</taxon>
        <taxon>Kitasatosporales</taxon>
        <taxon>Streptomycetaceae</taxon>
        <taxon>Streptomyces</taxon>
    </lineage>
</organism>
<dbReference type="AlphaFoldDB" id="A0A101TWV4"/>
<feature type="region of interest" description="Disordered" evidence="1">
    <location>
        <begin position="334"/>
        <end position="369"/>
    </location>
</feature>
<keyword evidence="3" id="KW-1185">Reference proteome</keyword>
<feature type="region of interest" description="Disordered" evidence="1">
    <location>
        <begin position="127"/>
        <end position="159"/>
    </location>
</feature>
<gene>
    <name evidence="2" type="ORF">AQJ67_24400</name>
</gene>
<protein>
    <submittedName>
        <fullName evidence="2">Uncharacterized protein</fullName>
    </submittedName>
</protein>
<accession>A0A101TWV4</accession>
<dbReference type="Proteomes" id="UP000053429">
    <property type="component" value="Unassembled WGS sequence"/>
</dbReference>
<reference evidence="2 3" key="1">
    <citation type="submission" date="2015-10" db="EMBL/GenBank/DDBJ databases">
        <title>Draft genome sequence of Streptomyces caeruleatus NRRL B-24802, type strain for the species Streptomyces caeruleatus.</title>
        <authorList>
            <person name="Ruckert C."/>
            <person name="Winkler A."/>
            <person name="Kalinowski J."/>
            <person name="Kampfer P."/>
            <person name="Glaeser S."/>
        </authorList>
    </citation>
    <scope>NUCLEOTIDE SEQUENCE [LARGE SCALE GENOMIC DNA]</scope>
    <source>
        <strain evidence="2 3">NRRL B-24802</strain>
    </source>
</reference>
<proteinExistence type="predicted"/>
<dbReference type="OrthoDB" id="3255150at2"/>
<evidence type="ECO:0000313" key="2">
    <source>
        <dbReference type="EMBL" id="KUO00014.1"/>
    </source>
</evidence>
<name>A0A101TWV4_9ACTN</name>
<evidence type="ECO:0000313" key="3">
    <source>
        <dbReference type="Proteomes" id="UP000053429"/>
    </source>
</evidence>
<evidence type="ECO:0000256" key="1">
    <source>
        <dbReference type="SAM" id="MobiDB-lite"/>
    </source>
</evidence>
<dbReference type="EMBL" id="LMWY01000029">
    <property type="protein sequence ID" value="KUO00014.1"/>
    <property type="molecule type" value="Genomic_DNA"/>
</dbReference>
<comment type="caution">
    <text evidence="2">The sequence shown here is derived from an EMBL/GenBank/DDBJ whole genome shotgun (WGS) entry which is preliminary data.</text>
</comment>
<sequence length="369" mass="40618">MPENACAVQRQVGPVGDPSPQTCLQVARQAANLAVTAADDAMTAACHSRAGAAARLEAVMHAAHKEAVEAEKWADRAEQYADDPTMPSNALLHCAREAVDHAVRAQSAAGVETTATDLRAELERKLTTAEYAERETERRREEAEREAEERAATGMDRENRDRAARNRYLAEGHVAELGWTAGHVRVLEAAESARLYWRDGRARQAARHGVWNGGRWISRERTQALFAARFLAAVRQEDGTRVLTPTPMGQAALELARLHPAGLHDSDQAAYEARFARVRRRHKRRDDQKAAARVLPPLDSIALKLYRKPLLLTEQQARAERDAVDRWEDEGGYCPAVKAPHPATTPAEPPPAPTSSWSGAKSAVQPALW</sequence>
<dbReference type="RefSeq" id="WP_062721212.1">
    <property type="nucleotide sequence ID" value="NZ_KQ948931.1"/>
</dbReference>